<sequence>MILNRYNSEDGKSLQHNIGSKGSICRVRVGSRSCPLGRLRPYNLSEQRCSPIRWIFGKVVDDASQDGCY</sequence>
<dbReference type="Proteomes" id="UP000295070">
    <property type="component" value="Chromosome 20"/>
</dbReference>
<dbReference type="EMBL" id="SCKG01000020">
    <property type="protein sequence ID" value="TDG98743.1"/>
    <property type="molecule type" value="Genomic_DNA"/>
</dbReference>
<dbReference type="AlphaFoldDB" id="A0A484CCI9"/>
<proteinExistence type="predicted"/>
<gene>
    <name evidence="1" type="ORF">EPR50_G00203920</name>
</gene>
<name>A0A484CCI9_PERFV</name>
<comment type="caution">
    <text evidence="1">The sequence shown here is derived from an EMBL/GenBank/DDBJ whole genome shotgun (WGS) entry which is preliminary data.</text>
</comment>
<evidence type="ECO:0000313" key="1">
    <source>
        <dbReference type="EMBL" id="TDG98743.1"/>
    </source>
</evidence>
<accession>A0A484CCI9</accession>
<protein>
    <submittedName>
        <fullName evidence="1">Uncharacterized protein</fullName>
    </submittedName>
</protein>
<organism evidence="1 2">
    <name type="scientific">Perca flavescens</name>
    <name type="common">American yellow perch</name>
    <name type="synonym">Morone flavescens</name>
    <dbReference type="NCBI Taxonomy" id="8167"/>
    <lineage>
        <taxon>Eukaryota</taxon>
        <taxon>Metazoa</taxon>
        <taxon>Chordata</taxon>
        <taxon>Craniata</taxon>
        <taxon>Vertebrata</taxon>
        <taxon>Euteleostomi</taxon>
        <taxon>Actinopterygii</taxon>
        <taxon>Neopterygii</taxon>
        <taxon>Teleostei</taxon>
        <taxon>Neoteleostei</taxon>
        <taxon>Acanthomorphata</taxon>
        <taxon>Eupercaria</taxon>
        <taxon>Perciformes</taxon>
        <taxon>Percoidei</taxon>
        <taxon>Percidae</taxon>
        <taxon>Percinae</taxon>
        <taxon>Perca</taxon>
    </lineage>
</organism>
<keyword evidence="2" id="KW-1185">Reference proteome</keyword>
<reference evidence="1 2" key="1">
    <citation type="submission" date="2019-01" db="EMBL/GenBank/DDBJ databases">
        <title>A chromosome-scale genome assembly of the yellow perch, Perca flavescens.</title>
        <authorList>
            <person name="Feron R."/>
            <person name="Morvezen R."/>
            <person name="Bestin A."/>
            <person name="Haffray P."/>
            <person name="Klopp C."/>
            <person name="Zahm M."/>
            <person name="Cabau C."/>
            <person name="Roques C."/>
            <person name="Donnadieu C."/>
            <person name="Bouchez O."/>
            <person name="Christie M."/>
            <person name="Larson W."/>
            <person name="Guiguen Y."/>
        </authorList>
    </citation>
    <scope>NUCLEOTIDE SEQUENCE [LARGE SCALE GENOMIC DNA]</scope>
    <source>
        <strain evidence="1">YP-PL-M2</strain>
        <tissue evidence="1">Blood</tissue>
    </source>
</reference>
<evidence type="ECO:0000313" key="2">
    <source>
        <dbReference type="Proteomes" id="UP000295070"/>
    </source>
</evidence>